<dbReference type="NCBIfam" id="TIGR01256">
    <property type="entry name" value="modA"/>
    <property type="match status" value="1"/>
</dbReference>
<evidence type="ECO:0000256" key="1">
    <source>
        <dbReference type="ARBA" id="ARBA00009175"/>
    </source>
</evidence>
<dbReference type="InterPro" id="IPR005950">
    <property type="entry name" value="ModA"/>
</dbReference>
<keyword evidence="4" id="KW-0732">Signal</keyword>
<keyword evidence="2 6" id="KW-0500">Molybdenum</keyword>
<evidence type="ECO:0000256" key="5">
    <source>
        <dbReference type="ARBA" id="ARBA00062515"/>
    </source>
</evidence>
<dbReference type="GO" id="GO:0046872">
    <property type="term" value="F:metal ion binding"/>
    <property type="evidence" value="ECO:0007669"/>
    <property type="project" value="UniProtKB-KW"/>
</dbReference>
<proteinExistence type="inferred from homology"/>
<evidence type="ECO:0000256" key="2">
    <source>
        <dbReference type="ARBA" id="ARBA00022505"/>
    </source>
</evidence>
<keyword evidence="8" id="KW-1185">Reference proteome</keyword>
<protein>
    <submittedName>
        <fullName evidence="7">Molybdate ABC transporter, periplasmic molybdate-binding protein</fullName>
    </submittedName>
</protein>
<comment type="subunit">
    <text evidence="5">The complex is composed of two ATP-binding proteins (ModC), two transmembrane proteins (ModB) and a solute-binding protein (ModA).</text>
</comment>
<name>C0QSN3_PERMH</name>
<comment type="similarity">
    <text evidence="1">Belongs to the bacterial solute-binding protein ModA family.</text>
</comment>
<dbReference type="KEGG" id="pmx:PERMA_1918"/>
<dbReference type="PANTHER" id="PTHR30632:SF14">
    <property type="entry name" value="TUNGSTATE_MOLYBDATE_CHROMATE-BINDING PROTEIN MODA"/>
    <property type="match status" value="1"/>
</dbReference>
<dbReference type="Proteomes" id="UP000001366">
    <property type="component" value="Chromosome"/>
</dbReference>
<dbReference type="SUPFAM" id="SSF53850">
    <property type="entry name" value="Periplasmic binding protein-like II"/>
    <property type="match status" value="1"/>
</dbReference>
<dbReference type="PANTHER" id="PTHR30632">
    <property type="entry name" value="MOLYBDATE-BINDING PERIPLASMIC PROTEIN"/>
    <property type="match status" value="1"/>
</dbReference>
<evidence type="ECO:0000256" key="4">
    <source>
        <dbReference type="ARBA" id="ARBA00022729"/>
    </source>
</evidence>
<evidence type="ECO:0000313" key="7">
    <source>
        <dbReference type="EMBL" id="ACO03318.1"/>
    </source>
</evidence>
<gene>
    <name evidence="7" type="primary">modA</name>
    <name evidence="7" type="ordered locus">PERMA_1918</name>
</gene>
<dbReference type="InterPro" id="IPR044084">
    <property type="entry name" value="AvModA-like_subst-bd"/>
</dbReference>
<dbReference type="HOGENOM" id="CLU_065520_1_0_0"/>
<evidence type="ECO:0000313" key="8">
    <source>
        <dbReference type="Proteomes" id="UP000001366"/>
    </source>
</evidence>
<dbReference type="GO" id="GO:0015689">
    <property type="term" value="P:molybdate ion transport"/>
    <property type="evidence" value="ECO:0007669"/>
    <property type="project" value="InterPro"/>
</dbReference>
<dbReference type="InterPro" id="IPR050682">
    <property type="entry name" value="ModA/WtpA"/>
</dbReference>
<dbReference type="CDD" id="cd13539">
    <property type="entry name" value="PBP2_AvModA"/>
    <property type="match status" value="1"/>
</dbReference>
<organism evidence="7 8">
    <name type="scientific">Persephonella marina (strain DSM 14350 / EX-H1)</name>
    <dbReference type="NCBI Taxonomy" id="123214"/>
    <lineage>
        <taxon>Bacteria</taxon>
        <taxon>Pseudomonadati</taxon>
        <taxon>Aquificota</taxon>
        <taxon>Aquificia</taxon>
        <taxon>Aquificales</taxon>
        <taxon>Hydrogenothermaceae</taxon>
        <taxon>Persephonella</taxon>
    </lineage>
</organism>
<dbReference type="GO" id="GO:0030973">
    <property type="term" value="F:molybdate ion binding"/>
    <property type="evidence" value="ECO:0007669"/>
    <property type="project" value="InterPro"/>
</dbReference>
<accession>C0QSN3</accession>
<dbReference type="Pfam" id="PF13531">
    <property type="entry name" value="SBP_bac_11"/>
    <property type="match status" value="1"/>
</dbReference>
<keyword evidence="3 6" id="KW-0479">Metal-binding</keyword>
<dbReference type="PaxDb" id="123214-PERMA_1918"/>
<sequence length="255" mass="28986">MLRFILLLVITVTGMSYSGELTVYAASNFSYVFDRVKSLYEREHPDDKIRIIYGSSGKGYHQIIRGAPFDIFFSANMKYLKELYRNGYVRSEPEVFLLGKIVLWTGKSSGIRLEGLNTVLNPDVEKIAIANPELAPYGKAAFECLKKTGLYDKVKDKLVIGENISKTAQFVETGAADIGFIALSLAKSKRMKDKGEYIIIDQECYSPIRQGYIILNNENSKTVSRFLNFLKKENVKAVFRNFGYTFPEGDMYEQH</sequence>
<dbReference type="Gene3D" id="3.40.190.10">
    <property type="entry name" value="Periplasmic binding protein-like II"/>
    <property type="match status" value="2"/>
</dbReference>
<dbReference type="GO" id="GO:1901359">
    <property type="term" value="F:tungstate binding"/>
    <property type="evidence" value="ECO:0007669"/>
    <property type="project" value="UniProtKB-ARBA"/>
</dbReference>
<dbReference type="eggNOG" id="COG0725">
    <property type="taxonomic scope" value="Bacteria"/>
</dbReference>
<dbReference type="RefSeq" id="WP_012675557.1">
    <property type="nucleotide sequence ID" value="NC_012440.1"/>
</dbReference>
<dbReference type="PIRSF" id="PIRSF004846">
    <property type="entry name" value="ModA"/>
    <property type="match status" value="1"/>
</dbReference>
<dbReference type="OrthoDB" id="9785015at2"/>
<reference evidence="7 8" key="1">
    <citation type="journal article" date="2009" name="J. Bacteriol.">
        <title>Complete and draft genome sequences of six members of the Aquificales.</title>
        <authorList>
            <person name="Reysenbach A.L."/>
            <person name="Hamamura N."/>
            <person name="Podar M."/>
            <person name="Griffiths E."/>
            <person name="Ferreira S."/>
            <person name="Hochstein R."/>
            <person name="Heidelberg J."/>
            <person name="Johnson J."/>
            <person name="Mead D."/>
            <person name="Pohorille A."/>
            <person name="Sarmiento M."/>
            <person name="Schweighofer K."/>
            <person name="Seshadri R."/>
            <person name="Voytek M.A."/>
        </authorList>
    </citation>
    <scope>NUCLEOTIDE SEQUENCE [LARGE SCALE GENOMIC DNA]</scope>
    <source>
        <strain evidence="8">DSM 14350 / EX-H1</strain>
    </source>
</reference>
<feature type="binding site" evidence="6">
    <location>
        <position position="164"/>
    </location>
    <ligand>
        <name>molybdate</name>
        <dbReference type="ChEBI" id="CHEBI:36264"/>
    </ligand>
</feature>
<dbReference type="EMBL" id="CP001230">
    <property type="protein sequence ID" value="ACO03318.1"/>
    <property type="molecule type" value="Genomic_DNA"/>
</dbReference>
<dbReference type="AlphaFoldDB" id="C0QSN3"/>
<dbReference type="STRING" id="123214.PERMA_1918"/>
<evidence type="ECO:0000256" key="3">
    <source>
        <dbReference type="ARBA" id="ARBA00022723"/>
    </source>
</evidence>
<feature type="binding site" evidence="6">
    <location>
        <position position="56"/>
    </location>
    <ligand>
        <name>molybdate</name>
        <dbReference type="ChEBI" id="CHEBI:36264"/>
    </ligand>
</feature>
<dbReference type="FunFam" id="3.40.190.10:FF:000035">
    <property type="entry name" value="Molybdate ABC transporter substrate-binding protein"/>
    <property type="match status" value="1"/>
</dbReference>
<evidence type="ECO:0000256" key="6">
    <source>
        <dbReference type="PIRSR" id="PIRSR004846-1"/>
    </source>
</evidence>